<name>A0A1G8GJW7_9MICC</name>
<dbReference type="AlphaFoldDB" id="A0A1G8GJW7"/>
<dbReference type="PROSITE" id="PS51819">
    <property type="entry name" value="VOC"/>
    <property type="match status" value="1"/>
</dbReference>
<dbReference type="EMBL" id="FNDT01000004">
    <property type="protein sequence ID" value="SDH94597.1"/>
    <property type="molecule type" value="Genomic_DNA"/>
</dbReference>
<dbReference type="PANTHER" id="PTHR33993:SF2">
    <property type="entry name" value="VOC DOMAIN-CONTAINING PROTEIN"/>
    <property type="match status" value="1"/>
</dbReference>
<evidence type="ECO:0000259" key="1">
    <source>
        <dbReference type="PROSITE" id="PS51819"/>
    </source>
</evidence>
<evidence type="ECO:0000313" key="3">
    <source>
        <dbReference type="Proteomes" id="UP000199258"/>
    </source>
</evidence>
<dbReference type="CDD" id="cd07247">
    <property type="entry name" value="SgaA_N_like"/>
    <property type="match status" value="1"/>
</dbReference>
<gene>
    <name evidence="2" type="ORF">SAMN04488693_104155</name>
</gene>
<dbReference type="InterPro" id="IPR029068">
    <property type="entry name" value="Glyas_Bleomycin-R_OHBP_Dase"/>
</dbReference>
<dbReference type="Gene3D" id="3.10.180.10">
    <property type="entry name" value="2,3-Dihydroxybiphenyl 1,2-Dioxygenase, domain 1"/>
    <property type="match status" value="1"/>
</dbReference>
<dbReference type="InterPro" id="IPR053863">
    <property type="entry name" value="Glyoxy/Ble-like_N"/>
</dbReference>
<protein>
    <recommendedName>
        <fullName evidence="1">VOC domain-containing protein</fullName>
    </recommendedName>
</protein>
<proteinExistence type="predicted"/>
<sequence>MSGRVVHFEIPFDDGDRARAFYREAFGWEVSQMPEFDYTAAATGPAGEQGPTEPGYINGGMFRRDGGPLSGPIITLDVENIEDTLAKIESLGGSGVGEKLPVGDMGFAAYFRDPEGNVMGLWQNA</sequence>
<dbReference type="OrthoDB" id="9793039at2"/>
<keyword evidence="3" id="KW-1185">Reference proteome</keyword>
<accession>A0A1G8GJW7</accession>
<dbReference type="InterPro" id="IPR052164">
    <property type="entry name" value="Anthracycline_SecMetBiosynth"/>
</dbReference>
<dbReference type="RefSeq" id="WP_026545392.1">
    <property type="nucleotide sequence ID" value="NZ_FNDT01000004.1"/>
</dbReference>
<evidence type="ECO:0000313" key="2">
    <source>
        <dbReference type="EMBL" id="SDH94597.1"/>
    </source>
</evidence>
<dbReference type="STRING" id="335973.SAMN04488693_104155"/>
<dbReference type="SUPFAM" id="SSF54593">
    <property type="entry name" value="Glyoxalase/Bleomycin resistance protein/Dihydroxybiphenyl dioxygenase"/>
    <property type="match status" value="1"/>
</dbReference>
<organism evidence="2 3">
    <name type="scientific">Arthrobacter subterraneus</name>
    <dbReference type="NCBI Taxonomy" id="335973"/>
    <lineage>
        <taxon>Bacteria</taxon>
        <taxon>Bacillati</taxon>
        <taxon>Actinomycetota</taxon>
        <taxon>Actinomycetes</taxon>
        <taxon>Micrococcales</taxon>
        <taxon>Micrococcaceae</taxon>
        <taxon>Arthrobacter</taxon>
    </lineage>
</organism>
<dbReference type="Proteomes" id="UP000199258">
    <property type="component" value="Unassembled WGS sequence"/>
</dbReference>
<dbReference type="PANTHER" id="PTHR33993">
    <property type="entry name" value="GLYOXALASE-RELATED"/>
    <property type="match status" value="1"/>
</dbReference>
<reference evidence="2 3" key="1">
    <citation type="submission" date="2016-10" db="EMBL/GenBank/DDBJ databases">
        <authorList>
            <person name="de Groot N.N."/>
        </authorList>
    </citation>
    <scope>NUCLEOTIDE SEQUENCE [LARGE SCALE GENOMIC DNA]</scope>
    <source>
        <strain evidence="2 3">NP_1H</strain>
    </source>
</reference>
<feature type="domain" description="VOC" evidence="1">
    <location>
        <begin position="4"/>
        <end position="124"/>
    </location>
</feature>
<dbReference type="Pfam" id="PF22677">
    <property type="entry name" value="Ble-like_N"/>
    <property type="match status" value="1"/>
</dbReference>
<dbReference type="InterPro" id="IPR037523">
    <property type="entry name" value="VOC_core"/>
</dbReference>